<feature type="compositionally biased region" description="Polar residues" evidence="2">
    <location>
        <begin position="288"/>
        <end position="298"/>
    </location>
</feature>
<evidence type="ECO:0000313" key="3">
    <source>
        <dbReference type="EMBL" id="KAF2140208.1"/>
    </source>
</evidence>
<gene>
    <name evidence="3" type="ORF">K452DRAFT_359872</name>
</gene>
<feature type="region of interest" description="Disordered" evidence="2">
    <location>
        <begin position="662"/>
        <end position="685"/>
    </location>
</feature>
<accession>A0A6A6B9G7</accession>
<feature type="compositionally biased region" description="Basic and acidic residues" evidence="2">
    <location>
        <begin position="669"/>
        <end position="685"/>
    </location>
</feature>
<evidence type="ECO:0000313" key="4">
    <source>
        <dbReference type="Proteomes" id="UP000799438"/>
    </source>
</evidence>
<evidence type="ECO:0000256" key="2">
    <source>
        <dbReference type="SAM" id="MobiDB-lite"/>
    </source>
</evidence>
<dbReference type="RefSeq" id="XP_033395921.1">
    <property type="nucleotide sequence ID" value="XM_033546301.1"/>
</dbReference>
<feature type="compositionally biased region" description="Basic and acidic residues" evidence="2">
    <location>
        <begin position="247"/>
        <end position="259"/>
    </location>
</feature>
<sequence>MSSATPTPASASPPSPPTRPGADRKQSHTESDNTAYSLDFAALPGASKDDADFSLNGEPLETVRSEDIDGPSDFTQNMELWMRGQVSPKTERPTRHPESPEQQHQESQPSPARTAPALPQPEIRYNGERTESPEPIQEEENNDPYESEDDEAGAQAAMDDLEGYVISDEQDEEGPKEPPRQGSIDKQIELLSSMNDGNEAKQDVVPSPPRQTFPSPPRQIFASPPRPTYGELKPASPARMPWLQPTVEDHVESPPRAKLDVNPPSRSDTPELKLDSDFFRRPHPNIRPTFSRTNSAASSAAFRPSMSRHDSTASRFNLSGNSRPLLGASLSSRPMLTRHNSWAPSGQFMPPHLMMQGSAPSSVLPSRTNSAQHAGDLLSQITQHNGEIERQKLDFTSRIIGLEKNLEKTRTDLAGARDNEQRRVREVTAQHNERVRELEAHWGQRLAMAQAQYQRDLQEQKASFALVQSSFESRLSGTESGLQALLSQKEAELEASTNTHKQELEQQRVGFEAKVSSLEERLCELQNKITEQAKRDDLAPNRTDYFRDSAPKEELEQHLAAHQADSHARIAELEATLATTKAQLASMRSESLTKGKLYAFHSEDHKQSEQQIARYKTQVADLESSLSVLQTQLNQTRNEASDAQRDVHNARESAHVLRTELSESQSLVGEKKRRNDQLRDELEEERTKVAANRDMARMLENAREELEDERSSSTERIRQLEMHLDDLEDEHKNELDNLREKAMEAVRKSQTLVNGERIEKASLKNQLKGARTEVDMLKQQVQQLQNQRRRSDSSRSDGKGEEMERLRAALLEQANAAKMAKAEAEALRMELRIIKDDNESVNQAMDDRIVVLVRQREREWKARYEKLQQEKKAMGRALLRQWGQEECGVTDPQEYKYHYVDVGK</sequence>
<dbReference type="Gene3D" id="1.10.287.1490">
    <property type="match status" value="1"/>
</dbReference>
<dbReference type="GeneID" id="54303807"/>
<feature type="compositionally biased region" description="Pro residues" evidence="2">
    <location>
        <begin position="206"/>
        <end position="217"/>
    </location>
</feature>
<dbReference type="OrthoDB" id="3911405at2759"/>
<feature type="region of interest" description="Disordered" evidence="2">
    <location>
        <begin position="780"/>
        <end position="803"/>
    </location>
</feature>
<evidence type="ECO:0000256" key="1">
    <source>
        <dbReference type="SAM" id="Coils"/>
    </source>
</evidence>
<feature type="region of interest" description="Disordered" evidence="2">
    <location>
        <begin position="1"/>
        <end position="318"/>
    </location>
</feature>
<reference evidence="3" key="1">
    <citation type="journal article" date="2020" name="Stud. Mycol.">
        <title>101 Dothideomycetes genomes: a test case for predicting lifestyles and emergence of pathogens.</title>
        <authorList>
            <person name="Haridas S."/>
            <person name="Albert R."/>
            <person name="Binder M."/>
            <person name="Bloem J."/>
            <person name="Labutti K."/>
            <person name="Salamov A."/>
            <person name="Andreopoulos B."/>
            <person name="Baker S."/>
            <person name="Barry K."/>
            <person name="Bills G."/>
            <person name="Bluhm B."/>
            <person name="Cannon C."/>
            <person name="Castanera R."/>
            <person name="Culley D."/>
            <person name="Daum C."/>
            <person name="Ezra D."/>
            <person name="Gonzalez J."/>
            <person name="Henrissat B."/>
            <person name="Kuo A."/>
            <person name="Liang C."/>
            <person name="Lipzen A."/>
            <person name="Lutzoni F."/>
            <person name="Magnuson J."/>
            <person name="Mondo S."/>
            <person name="Nolan M."/>
            <person name="Ohm R."/>
            <person name="Pangilinan J."/>
            <person name="Park H.-J."/>
            <person name="Ramirez L."/>
            <person name="Alfaro M."/>
            <person name="Sun H."/>
            <person name="Tritt A."/>
            <person name="Yoshinaga Y."/>
            <person name="Zwiers L.-H."/>
            <person name="Turgeon B."/>
            <person name="Goodwin S."/>
            <person name="Spatafora J."/>
            <person name="Crous P."/>
            <person name="Grigoriev I."/>
        </authorList>
    </citation>
    <scope>NUCLEOTIDE SEQUENCE</scope>
    <source>
        <strain evidence="3">CBS 121167</strain>
    </source>
</reference>
<feature type="compositionally biased region" description="Basic and acidic residues" evidence="2">
    <location>
        <begin position="21"/>
        <end position="31"/>
    </location>
</feature>
<protein>
    <submittedName>
        <fullName evidence="3">Uncharacterized protein</fullName>
    </submittedName>
</protein>
<feature type="coiled-coil region" evidence="1">
    <location>
        <begin position="486"/>
        <end position="521"/>
    </location>
</feature>
<feature type="compositionally biased region" description="Basic and acidic residues" evidence="2">
    <location>
        <begin position="268"/>
        <end position="280"/>
    </location>
</feature>
<organism evidence="3 4">
    <name type="scientific">Aplosporella prunicola CBS 121167</name>
    <dbReference type="NCBI Taxonomy" id="1176127"/>
    <lineage>
        <taxon>Eukaryota</taxon>
        <taxon>Fungi</taxon>
        <taxon>Dikarya</taxon>
        <taxon>Ascomycota</taxon>
        <taxon>Pezizomycotina</taxon>
        <taxon>Dothideomycetes</taxon>
        <taxon>Dothideomycetes incertae sedis</taxon>
        <taxon>Botryosphaeriales</taxon>
        <taxon>Aplosporellaceae</taxon>
        <taxon>Aplosporella</taxon>
    </lineage>
</organism>
<dbReference type="EMBL" id="ML995490">
    <property type="protein sequence ID" value="KAF2140208.1"/>
    <property type="molecule type" value="Genomic_DNA"/>
</dbReference>
<dbReference type="Proteomes" id="UP000799438">
    <property type="component" value="Unassembled WGS sequence"/>
</dbReference>
<proteinExistence type="predicted"/>
<feature type="compositionally biased region" description="Low complexity" evidence="2">
    <location>
        <begin position="1"/>
        <end position="10"/>
    </location>
</feature>
<feature type="compositionally biased region" description="Acidic residues" evidence="2">
    <location>
        <begin position="136"/>
        <end position="152"/>
    </location>
</feature>
<keyword evidence="4" id="KW-1185">Reference proteome</keyword>
<feature type="compositionally biased region" description="Basic and acidic residues" evidence="2">
    <location>
        <begin position="789"/>
        <end position="803"/>
    </location>
</feature>
<feature type="compositionally biased region" description="Basic and acidic residues" evidence="2">
    <location>
        <begin position="89"/>
        <end position="104"/>
    </location>
</feature>
<keyword evidence="1" id="KW-0175">Coiled coil</keyword>
<dbReference type="AlphaFoldDB" id="A0A6A6B9G7"/>
<name>A0A6A6B9G7_9PEZI</name>